<keyword evidence="5" id="KW-1185">Reference proteome</keyword>
<gene>
    <name evidence="4" type="ORF">EDC65_3882</name>
</gene>
<evidence type="ECO:0000313" key="4">
    <source>
        <dbReference type="EMBL" id="ROP84528.1"/>
    </source>
</evidence>
<evidence type="ECO:0000259" key="3">
    <source>
        <dbReference type="Pfam" id="PF19305"/>
    </source>
</evidence>
<dbReference type="PANTHER" id="PTHR16943:SF8">
    <property type="entry name" value="2-METHYLCITRATE DEHYDRATASE"/>
    <property type="match status" value="1"/>
</dbReference>
<feature type="domain" description="MmgE/PrpD N-terminal" evidence="2">
    <location>
        <begin position="4"/>
        <end position="243"/>
    </location>
</feature>
<dbReference type="SUPFAM" id="SSF103378">
    <property type="entry name" value="2-methylcitrate dehydratase PrpD"/>
    <property type="match status" value="1"/>
</dbReference>
<dbReference type="InterPro" id="IPR042183">
    <property type="entry name" value="MmgE/PrpD_sf_1"/>
</dbReference>
<dbReference type="Pfam" id="PF19305">
    <property type="entry name" value="MmgE_PrpD_C"/>
    <property type="match status" value="1"/>
</dbReference>
<name>A0A3N1L1R3_9PROT</name>
<reference evidence="4 5" key="1">
    <citation type="submission" date="2018-11" db="EMBL/GenBank/DDBJ databases">
        <title>Genomic Encyclopedia of Type Strains, Phase IV (KMG-IV): sequencing the most valuable type-strain genomes for metagenomic binning, comparative biology and taxonomic classification.</title>
        <authorList>
            <person name="Goeker M."/>
        </authorList>
    </citation>
    <scope>NUCLEOTIDE SEQUENCE [LARGE SCALE GENOMIC DNA]</scope>
    <source>
        <strain evidence="4 5">DSM 5900</strain>
    </source>
</reference>
<dbReference type="InterPro" id="IPR005656">
    <property type="entry name" value="MmgE_PrpD"/>
</dbReference>
<dbReference type="AlphaFoldDB" id="A0A3N1L1R3"/>
<dbReference type="Gene3D" id="1.10.4100.10">
    <property type="entry name" value="2-methylcitrate dehydratase PrpD"/>
    <property type="match status" value="1"/>
</dbReference>
<dbReference type="RefSeq" id="WP_123692519.1">
    <property type="nucleotide sequence ID" value="NZ_AP019700.1"/>
</dbReference>
<organism evidence="4 5">
    <name type="scientific">Stella humosa</name>
    <dbReference type="NCBI Taxonomy" id="94"/>
    <lineage>
        <taxon>Bacteria</taxon>
        <taxon>Pseudomonadati</taxon>
        <taxon>Pseudomonadota</taxon>
        <taxon>Alphaproteobacteria</taxon>
        <taxon>Rhodospirillales</taxon>
        <taxon>Stellaceae</taxon>
        <taxon>Stella</taxon>
    </lineage>
</organism>
<dbReference type="InterPro" id="IPR036148">
    <property type="entry name" value="MmgE/PrpD_sf"/>
</dbReference>
<dbReference type="InterPro" id="IPR045337">
    <property type="entry name" value="MmgE_PrpD_C"/>
</dbReference>
<dbReference type="OrthoDB" id="9795089at2"/>
<protein>
    <submittedName>
        <fullName evidence="4">2-methylcitrate dehydratase PrpD</fullName>
    </submittedName>
</protein>
<feature type="domain" description="MmgE/PrpD C-terminal" evidence="3">
    <location>
        <begin position="264"/>
        <end position="411"/>
    </location>
</feature>
<dbReference type="Gene3D" id="3.30.1330.120">
    <property type="entry name" value="2-methylcitrate dehydratase PrpD"/>
    <property type="match status" value="1"/>
</dbReference>
<dbReference type="PANTHER" id="PTHR16943">
    <property type="entry name" value="2-METHYLCITRATE DEHYDRATASE-RELATED"/>
    <property type="match status" value="1"/>
</dbReference>
<comment type="caution">
    <text evidence="4">The sequence shown here is derived from an EMBL/GenBank/DDBJ whole genome shotgun (WGS) entry which is preliminary data.</text>
</comment>
<dbReference type="InterPro" id="IPR045336">
    <property type="entry name" value="MmgE_PrpD_N"/>
</dbReference>
<sequence>MISRQLARFLVASRWEDVPAAARHEARRSLLNVFGTALGGSADQASRRSAATLVPFSGPAEATVIGRPERVDCLTASFLNALAGNVFDFDDTHPETIIHPSAPVAPALFALAERRPMTGAALLHAFVLGVEVECRLGNAVSPFHYKRGWHITSTCGVFGAAAAAGRAIGLDEERMLWALGNASAQSSGLVETLGTMAKSVGVGQSARGGLLAAFLAENGVEGPELPIEGPRGFLRVMGHEADLARVADGLGQDWEMPKNNCKPYPCGVVLNSVIDACLELRAGGQVPVDAIRAITVLGHPLLRERADRPAVTSGREAQVSAQHAVAVALLDGAAGVVEFSDARVAAPDVLALRDRVAVREAPGIPVEGARVEVLLASGETVVQVVEAARGSAARPLSDAELEAKFRTLAAYGCPGFDPDPLIAALWAIEDAPDAAAIIRLAAHG</sequence>
<dbReference type="Pfam" id="PF03972">
    <property type="entry name" value="MmgE_PrpD_N"/>
    <property type="match status" value="1"/>
</dbReference>
<comment type="similarity">
    <text evidence="1">Belongs to the PrpD family.</text>
</comment>
<proteinExistence type="inferred from homology"/>
<evidence type="ECO:0000259" key="2">
    <source>
        <dbReference type="Pfam" id="PF03972"/>
    </source>
</evidence>
<accession>A0A3N1L1R3</accession>
<evidence type="ECO:0000256" key="1">
    <source>
        <dbReference type="ARBA" id="ARBA00006174"/>
    </source>
</evidence>
<dbReference type="GO" id="GO:0016829">
    <property type="term" value="F:lyase activity"/>
    <property type="evidence" value="ECO:0007669"/>
    <property type="project" value="InterPro"/>
</dbReference>
<dbReference type="InterPro" id="IPR042188">
    <property type="entry name" value="MmgE/PrpD_sf_2"/>
</dbReference>
<dbReference type="EMBL" id="RJKX01000015">
    <property type="protein sequence ID" value="ROP84528.1"/>
    <property type="molecule type" value="Genomic_DNA"/>
</dbReference>
<evidence type="ECO:0000313" key="5">
    <source>
        <dbReference type="Proteomes" id="UP000278222"/>
    </source>
</evidence>
<dbReference type="Proteomes" id="UP000278222">
    <property type="component" value="Unassembled WGS sequence"/>
</dbReference>